<dbReference type="AlphaFoldDB" id="A0A9Q0TUV5"/>
<sequence>MAFSCLLRSTPAAPLIEASRSDLSPSPCDRLKVSSVSFNSLKSIFGTSVPTGSSFSQTCSGRSIQPIKATATEMPPPVLKSQADGKTKIGINGFGRIGRLVLRVATFRDDIDVVAVNDPFIDAKYMAYMFKYDSTHGVFNGTIKVLDDSTLEINGKQIKITSKRDPAEIPWGDFGAEYVVESSGIFTTVEKAAAHKKGGAKKVVISAPSADAPMFVIGVNEKTYKPSMDIVSNASCTTNCLAPLAKVVHEEFGIVEGLMTTVHATTATQKTVDGPSRKDWRGGRGAAQNIIPSSTGAAKAVGKVLPELNGKLTGMAFRVPTSNVSVVDLTCRLEKSASYEDVKAAIKYASEGPLMGILGYTDDDVVSNDFLGDSRSSIFDAKAGIGLSASFMKLISWYDNEWGYSNRVLDLIEHMAMVAAYN</sequence>
<dbReference type="InterPro" id="IPR006424">
    <property type="entry name" value="Glyceraldehyde-3-P_DH_1"/>
</dbReference>
<dbReference type="CDD" id="cd18126">
    <property type="entry name" value="GAPDH_I_C"/>
    <property type="match status" value="1"/>
</dbReference>
<evidence type="ECO:0000256" key="7">
    <source>
        <dbReference type="RuleBase" id="RU361160"/>
    </source>
</evidence>
<evidence type="ECO:0000256" key="6">
    <source>
        <dbReference type="RuleBase" id="RU000397"/>
    </source>
</evidence>
<dbReference type="SUPFAM" id="SSF55347">
    <property type="entry name" value="Glyceraldehyde-3-phosphate dehydrogenase-like, C-terminal domain"/>
    <property type="match status" value="1"/>
</dbReference>
<evidence type="ECO:0000256" key="5">
    <source>
        <dbReference type="ARBA" id="ARBA00023152"/>
    </source>
</evidence>
<dbReference type="Proteomes" id="UP001151532">
    <property type="component" value="Chromosome 10"/>
</dbReference>
<dbReference type="SMART" id="SM00846">
    <property type="entry name" value="Gp_dh_N"/>
    <property type="match status" value="1"/>
</dbReference>
<evidence type="ECO:0000256" key="2">
    <source>
        <dbReference type="ARBA" id="ARBA00011881"/>
    </source>
</evidence>
<feature type="domain" description="Glyceraldehyde 3-phosphate dehydrogenase NAD(P) binding" evidence="8">
    <location>
        <begin position="87"/>
        <end position="236"/>
    </location>
</feature>
<dbReference type="Pfam" id="PF00044">
    <property type="entry name" value="Gp_dh_N"/>
    <property type="match status" value="1"/>
</dbReference>
<evidence type="ECO:0000256" key="4">
    <source>
        <dbReference type="ARBA" id="ARBA00023027"/>
    </source>
</evidence>
<dbReference type="InterPro" id="IPR020828">
    <property type="entry name" value="GlycerAld_3-P_DH_NAD(P)-bd"/>
</dbReference>
<dbReference type="PANTHER" id="PTHR10836:SF76">
    <property type="entry name" value="GLYCERALDEHYDE-3-PHOSPHATE DEHYDROGENASE-RELATED"/>
    <property type="match status" value="1"/>
</dbReference>
<comment type="caution">
    <text evidence="9">The sequence shown here is derived from an EMBL/GenBank/DDBJ whole genome shotgun (WGS) entry which is preliminary data.</text>
</comment>
<comment type="subunit">
    <text evidence="2">Homotetramer.</text>
</comment>
<dbReference type="EMBL" id="JAPFFK010000014">
    <property type="protein sequence ID" value="KAJ6718238.1"/>
    <property type="molecule type" value="Genomic_DNA"/>
</dbReference>
<dbReference type="OrthoDB" id="1152826at2759"/>
<dbReference type="CDD" id="cd05214">
    <property type="entry name" value="GAPDH_I_N"/>
    <property type="match status" value="1"/>
</dbReference>
<dbReference type="GO" id="GO:0005829">
    <property type="term" value="C:cytosol"/>
    <property type="evidence" value="ECO:0007669"/>
    <property type="project" value="TreeGrafter"/>
</dbReference>
<gene>
    <name evidence="9" type="ORF">OIU79_006206</name>
</gene>
<reference evidence="9" key="2">
    <citation type="journal article" date="2023" name="Int. J. Mol. Sci.">
        <title>De Novo Assembly and Annotation of 11 Diverse Shrub Willow (Salix) Genomes Reveals Novel Gene Organization in Sex-Linked Regions.</title>
        <authorList>
            <person name="Hyden B."/>
            <person name="Feng K."/>
            <person name="Yates T.B."/>
            <person name="Jawdy S."/>
            <person name="Cereghino C."/>
            <person name="Smart L.B."/>
            <person name="Muchero W."/>
        </authorList>
    </citation>
    <scope>NUCLEOTIDE SEQUENCE</scope>
    <source>
        <tissue evidence="9">Shoot tip</tissue>
    </source>
</reference>
<dbReference type="PANTHER" id="PTHR10836">
    <property type="entry name" value="GLYCERALDEHYDE 3-PHOSPHATE DEHYDROGENASE"/>
    <property type="match status" value="1"/>
</dbReference>
<dbReference type="PROSITE" id="PS00071">
    <property type="entry name" value="GAPDH"/>
    <property type="match status" value="1"/>
</dbReference>
<dbReference type="EC" id="1.2.1.-" evidence="7"/>
<comment type="similarity">
    <text evidence="1 6">Belongs to the glyceraldehyde-3-phosphate dehydrogenase family.</text>
</comment>
<evidence type="ECO:0000256" key="3">
    <source>
        <dbReference type="ARBA" id="ARBA00023002"/>
    </source>
</evidence>
<dbReference type="PRINTS" id="PR00078">
    <property type="entry name" value="G3PDHDRGNASE"/>
</dbReference>
<dbReference type="InterPro" id="IPR020829">
    <property type="entry name" value="GlycerAld_3-P_DH_cat"/>
</dbReference>
<dbReference type="GO" id="GO:0006006">
    <property type="term" value="P:glucose metabolic process"/>
    <property type="evidence" value="ECO:0007669"/>
    <property type="project" value="InterPro"/>
</dbReference>
<keyword evidence="10" id="KW-1185">Reference proteome</keyword>
<keyword evidence="5" id="KW-0324">Glycolysis</keyword>
<dbReference type="NCBIfam" id="TIGR01534">
    <property type="entry name" value="GAPDH-I"/>
    <property type="match status" value="1"/>
</dbReference>
<dbReference type="GO" id="GO:0050661">
    <property type="term" value="F:NADP binding"/>
    <property type="evidence" value="ECO:0007669"/>
    <property type="project" value="InterPro"/>
</dbReference>
<dbReference type="SUPFAM" id="SSF51735">
    <property type="entry name" value="NAD(P)-binding Rossmann-fold domains"/>
    <property type="match status" value="1"/>
</dbReference>
<dbReference type="FunFam" id="3.30.360.10:FF:000001">
    <property type="entry name" value="Glyceraldehyde-3-phosphate dehydrogenase"/>
    <property type="match status" value="1"/>
</dbReference>
<dbReference type="GO" id="GO:0051287">
    <property type="term" value="F:NAD binding"/>
    <property type="evidence" value="ECO:0007669"/>
    <property type="project" value="InterPro"/>
</dbReference>
<dbReference type="Gene3D" id="3.40.50.720">
    <property type="entry name" value="NAD(P)-binding Rossmann-like Domain"/>
    <property type="match status" value="1"/>
</dbReference>
<keyword evidence="3 7" id="KW-0560">Oxidoreductase</keyword>
<evidence type="ECO:0000256" key="1">
    <source>
        <dbReference type="ARBA" id="ARBA00007406"/>
    </source>
</evidence>
<name>A0A9Q0TUV5_SALPP</name>
<dbReference type="InterPro" id="IPR020830">
    <property type="entry name" value="GlycerAld_3-P_DH_AS"/>
</dbReference>
<proteinExistence type="inferred from homology"/>
<dbReference type="Gene3D" id="3.30.360.10">
    <property type="entry name" value="Dihydrodipicolinate Reductase, domain 2"/>
    <property type="match status" value="1"/>
</dbReference>
<reference evidence="9" key="1">
    <citation type="submission" date="2022-11" db="EMBL/GenBank/DDBJ databases">
        <authorList>
            <person name="Hyden B.L."/>
            <person name="Feng K."/>
            <person name="Yates T."/>
            <person name="Jawdy S."/>
            <person name="Smart L.B."/>
            <person name="Muchero W."/>
        </authorList>
    </citation>
    <scope>NUCLEOTIDE SEQUENCE</scope>
    <source>
        <tissue evidence="9">Shoot tip</tissue>
    </source>
</reference>
<evidence type="ECO:0000259" key="8">
    <source>
        <dbReference type="SMART" id="SM00846"/>
    </source>
</evidence>
<dbReference type="InterPro" id="IPR020831">
    <property type="entry name" value="GlycerAld/Erythrose_P_DH"/>
</dbReference>
<evidence type="ECO:0000313" key="10">
    <source>
        <dbReference type="Proteomes" id="UP001151532"/>
    </source>
</evidence>
<dbReference type="Pfam" id="PF02800">
    <property type="entry name" value="Gp_dh_C"/>
    <property type="match status" value="1"/>
</dbReference>
<dbReference type="InterPro" id="IPR036291">
    <property type="entry name" value="NAD(P)-bd_dom_sf"/>
</dbReference>
<protein>
    <recommendedName>
        <fullName evidence="7">Glyceraldehyde-3-phosphate dehydrogenase</fullName>
        <ecNumber evidence="7">1.2.1.-</ecNumber>
    </recommendedName>
</protein>
<dbReference type="GO" id="GO:0006096">
    <property type="term" value="P:glycolytic process"/>
    <property type="evidence" value="ECO:0007669"/>
    <property type="project" value="UniProtKB-KW"/>
</dbReference>
<accession>A0A9Q0TUV5</accession>
<keyword evidence="4" id="KW-0520">NAD</keyword>
<dbReference type="GO" id="GO:0004365">
    <property type="term" value="F:glyceraldehyde-3-phosphate dehydrogenase (NAD+) (phosphorylating) activity"/>
    <property type="evidence" value="ECO:0007669"/>
    <property type="project" value="TreeGrafter"/>
</dbReference>
<evidence type="ECO:0000313" key="9">
    <source>
        <dbReference type="EMBL" id="KAJ6718238.1"/>
    </source>
</evidence>
<dbReference type="FunFam" id="3.40.50.720:FF:000020">
    <property type="entry name" value="Glyceraldehyde-3-phosphate dehydrogenase"/>
    <property type="match status" value="1"/>
</dbReference>
<organism evidence="9 10">
    <name type="scientific">Salix purpurea</name>
    <name type="common">Purple osier willow</name>
    <dbReference type="NCBI Taxonomy" id="77065"/>
    <lineage>
        <taxon>Eukaryota</taxon>
        <taxon>Viridiplantae</taxon>
        <taxon>Streptophyta</taxon>
        <taxon>Embryophyta</taxon>
        <taxon>Tracheophyta</taxon>
        <taxon>Spermatophyta</taxon>
        <taxon>Magnoliopsida</taxon>
        <taxon>eudicotyledons</taxon>
        <taxon>Gunneridae</taxon>
        <taxon>Pentapetalae</taxon>
        <taxon>rosids</taxon>
        <taxon>fabids</taxon>
        <taxon>Malpighiales</taxon>
        <taxon>Salicaceae</taxon>
        <taxon>Saliceae</taxon>
        <taxon>Salix</taxon>
    </lineage>
</organism>